<dbReference type="PROSITE" id="PS01108">
    <property type="entry name" value="RIBOSOMAL_L24"/>
    <property type="match status" value="1"/>
</dbReference>
<dbReference type="InterPro" id="IPR005824">
    <property type="entry name" value="KOW"/>
</dbReference>
<evidence type="ECO:0000313" key="3">
    <source>
        <dbReference type="Proteomes" id="UP001163846"/>
    </source>
</evidence>
<sequence>MPELWHFDVGDSVSIAGEQLGLHGEITRGIIREVYLRTCEVDTALGETVVVQNDRLVKTFIPGDYVKVLKGPHANTQGLVGERDGRVLGLIRDLSHSVSIWVDVNSVTAAIADSSFPTPTMNESPWKDLKVRIVDLNFYAQTEGIVKRAWPDGHGSARILLYVPSNDCSFELDYTQVVEHQTNRPLDQLALDSEGRSLFFDHFKINRSLHRMKTGPEPWIGARIRVVQGNEHGLTGTVRDVNRYQLDPRKNIHASGIVLTVELDVARGNIVSPQVKLDYDSVRELHTTDVLHSAIPPSWRQSFFMPNPHYMPTKAFEAQTLPARSYTPVIDRDSVAKLYEFVGVWHPGFEHGGIPSYEVEKLGPNFVASTTHFLCNRNLFGIPIRVDIMGGPYDTLKTKAGERYVVPTPAENGAILLQIDQPQIKVGNVFVDTTLVLRHRNRPKPSTEKHLMVVVGGLEEHIGKFVRRVHHFYKGSKTNANKWFKLVVVEFTGEVEVVTGLELELSPDDVEYVRESEQVRRNSTQLLAELRQFRGHAAPEIRP</sequence>
<reference evidence="2" key="1">
    <citation type="submission" date="2022-08" db="EMBL/GenBank/DDBJ databases">
        <authorList>
            <consortium name="DOE Joint Genome Institute"/>
            <person name="Min B."/>
            <person name="Riley R."/>
            <person name="Sierra-Patev S."/>
            <person name="Naranjo-Ortiz M."/>
            <person name="Looney B."/>
            <person name="Konkel Z."/>
            <person name="Slot J.C."/>
            <person name="Sakamoto Y."/>
            <person name="Steenwyk J.L."/>
            <person name="Rokas A."/>
            <person name="Carro J."/>
            <person name="Camarero S."/>
            <person name="Ferreira P."/>
            <person name="Molpeceres G."/>
            <person name="Ruiz-Duenas F.J."/>
            <person name="Serrano A."/>
            <person name="Henrissat B."/>
            <person name="Drula E."/>
            <person name="Hughes K.W."/>
            <person name="Mata J.L."/>
            <person name="Ishikawa N.K."/>
            <person name="Vargas-Isla R."/>
            <person name="Ushijima S."/>
            <person name="Smith C.A."/>
            <person name="Ahrendt S."/>
            <person name="Andreopoulos W."/>
            <person name="He G."/>
            <person name="Labutti K."/>
            <person name="Lipzen A."/>
            <person name="Ng V."/>
            <person name="Sandor L."/>
            <person name="Barry K."/>
            <person name="Martinez A.T."/>
            <person name="Xiao Y."/>
            <person name="Gibbons J.G."/>
            <person name="Terashima K."/>
            <person name="Hibbett D.S."/>
            <person name="Grigoriev I.V."/>
        </authorList>
    </citation>
    <scope>NUCLEOTIDE SEQUENCE</scope>
    <source>
        <strain evidence="2">TFB9207</strain>
    </source>
</reference>
<feature type="domain" description="KOW" evidence="1">
    <location>
        <begin position="217"/>
        <end position="244"/>
    </location>
</feature>
<dbReference type="GO" id="GO:0006412">
    <property type="term" value="P:translation"/>
    <property type="evidence" value="ECO:0007669"/>
    <property type="project" value="InterPro"/>
</dbReference>
<organism evidence="2 3">
    <name type="scientific">Lentinula raphanica</name>
    <dbReference type="NCBI Taxonomy" id="153919"/>
    <lineage>
        <taxon>Eukaryota</taxon>
        <taxon>Fungi</taxon>
        <taxon>Dikarya</taxon>
        <taxon>Basidiomycota</taxon>
        <taxon>Agaricomycotina</taxon>
        <taxon>Agaricomycetes</taxon>
        <taxon>Agaricomycetidae</taxon>
        <taxon>Agaricales</taxon>
        <taxon>Marasmiineae</taxon>
        <taxon>Omphalotaceae</taxon>
        <taxon>Lentinula</taxon>
    </lineage>
</organism>
<dbReference type="SMART" id="SM00739">
    <property type="entry name" value="KOW"/>
    <property type="match status" value="2"/>
</dbReference>
<dbReference type="Proteomes" id="UP001163846">
    <property type="component" value="Unassembled WGS sequence"/>
</dbReference>
<gene>
    <name evidence="2" type="ORF">F5878DRAFT_665993</name>
</gene>
<protein>
    <recommendedName>
        <fullName evidence="1">KOW domain-containing protein</fullName>
    </recommendedName>
</protein>
<keyword evidence="3" id="KW-1185">Reference proteome</keyword>
<accession>A0AA38NYL8</accession>
<dbReference type="GO" id="GO:0003735">
    <property type="term" value="F:structural constituent of ribosome"/>
    <property type="evidence" value="ECO:0007669"/>
    <property type="project" value="InterPro"/>
</dbReference>
<evidence type="ECO:0000313" key="2">
    <source>
        <dbReference type="EMBL" id="KAJ3833058.1"/>
    </source>
</evidence>
<name>A0AA38NYL8_9AGAR</name>
<dbReference type="GO" id="GO:0005840">
    <property type="term" value="C:ribosome"/>
    <property type="evidence" value="ECO:0007669"/>
    <property type="project" value="InterPro"/>
</dbReference>
<comment type="caution">
    <text evidence="2">The sequence shown here is derived from an EMBL/GenBank/DDBJ whole genome shotgun (WGS) entry which is preliminary data.</text>
</comment>
<dbReference type="InterPro" id="IPR008991">
    <property type="entry name" value="Translation_prot_SH3-like_sf"/>
</dbReference>
<proteinExistence type="predicted"/>
<dbReference type="EMBL" id="MU806783">
    <property type="protein sequence ID" value="KAJ3833058.1"/>
    <property type="molecule type" value="Genomic_DNA"/>
</dbReference>
<dbReference type="InterPro" id="IPR005825">
    <property type="entry name" value="Ribosomal_uL24_CS"/>
</dbReference>
<evidence type="ECO:0000259" key="1">
    <source>
        <dbReference type="SMART" id="SM00739"/>
    </source>
</evidence>
<dbReference type="SUPFAM" id="SSF50104">
    <property type="entry name" value="Translation proteins SH3-like domain"/>
    <property type="match status" value="1"/>
</dbReference>
<dbReference type="AlphaFoldDB" id="A0AA38NYL8"/>
<feature type="domain" description="KOW" evidence="1">
    <location>
        <begin position="59"/>
        <end position="86"/>
    </location>
</feature>